<dbReference type="PANTHER" id="PTHR31592">
    <property type="entry name" value="TRANSMEMBRANE PROTEIN 192"/>
    <property type="match status" value="1"/>
</dbReference>
<feature type="transmembrane region" description="Helical" evidence="7">
    <location>
        <begin position="62"/>
        <end position="82"/>
    </location>
</feature>
<comment type="subcellular location">
    <subcellularLocation>
        <location evidence="1">Membrane</location>
        <topology evidence="1">Multi-pass membrane protein</topology>
    </subcellularLocation>
</comment>
<feature type="transmembrane region" description="Helical" evidence="7">
    <location>
        <begin position="130"/>
        <end position="153"/>
    </location>
</feature>
<evidence type="ECO:0000256" key="6">
    <source>
        <dbReference type="SAM" id="MobiDB-lite"/>
    </source>
</evidence>
<protein>
    <submittedName>
        <fullName evidence="8">G1366 protein</fullName>
    </submittedName>
</protein>
<name>A0ABP1FHU6_9CHLO</name>
<evidence type="ECO:0000256" key="3">
    <source>
        <dbReference type="ARBA" id="ARBA00022692"/>
    </source>
</evidence>
<dbReference type="InterPro" id="IPR029399">
    <property type="entry name" value="TMEM192"/>
</dbReference>
<reference evidence="8 9" key="1">
    <citation type="submission" date="2024-06" db="EMBL/GenBank/DDBJ databases">
        <authorList>
            <person name="Kraege A."/>
            <person name="Thomma B."/>
        </authorList>
    </citation>
    <scope>NUCLEOTIDE SEQUENCE [LARGE SCALE GENOMIC DNA]</scope>
</reference>
<feature type="compositionally biased region" description="Polar residues" evidence="6">
    <location>
        <begin position="352"/>
        <end position="364"/>
    </location>
</feature>
<evidence type="ECO:0000256" key="2">
    <source>
        <dbReference type="ARBA" id="ARBA00006314"/>
    </source>
</evidence>
<sequence length="383" mass="43532">MPVERQQDRRPRTELSDYDEALLLDRTHIPVPTDPGGFGDVEQPEAEGGTGRGPIIGTATAMLCYWACVCAYIVFLFIPIYVSRLDDFQIKASAHILLLLLALLLESYLRLQHRRRQAAGYLAFYWRTRSLLPLATRVTALGQGFLTMVAFWAKIPPKPDQLCKLQIIASLEFAVITVFAVTYLLHLWRHYREVQPDAEQYLEASWLPVPAHDYSRGPDAVVEHQAEAMRWLSRRCHDLQLEVLRLTVAREREEEHRGGLVGSTQADLEHRLVAREKELRALAAEKDVLSQQARAAWALLDERSAAAHELEVVKQQQMDENNRLRATLEEWSHRNARLEGKLNKTRARLEESQQQQHGRPSMQDSTSGQASGSRSASRSEASS</sequence>
<dbReference type="Proteomes" id="UP001497392">
    <property type="component" value="Unassembled WGS sequence"/>
</dbReference>
<gene>
    <name evidence="8" type="primary">g1366</name>
    <name evidence="8" type="ORF">VP750_LOCUS1178</name>
</gene>
<evidence type="ECO:0000256" key="4">
    <source>
        <dbReference type="ARBA" id="ARBA00022989"/>
    </source>
</evidence>
<evidence type="ECO:0000313" key="8">
    <source>
        <dbReference type="EMBL" id="CAL5219519.1"/>
    </source>
</evidence>
<keyword evidence="5 7" id="KW-0472">Membrane</keyword>
<proteinExistence type="inferred from homology"/>
<dbReference type="EMBL" id="CAXHTA020000002">
    <property type="protein sequence ID" value="CAL5219519.1"/>
    <property type="molecule type" value="Genomic_DNA"/>
</dbReference>
<feature type="compositionally biased region" description="Low complexity" evidence="6">
    <location>
        <begin position="365"/>
        <end position="383"/>
    </location>
</feature>
<keyword evidence="9" id="KW-1185">Reference proteome</keyword>
<dbReference type="Pfam" id="PF14802">
    <property type="entry name" value="TMEM192"/>
    <property type="match status" value="1"/>
</dbReference>
<organism evidence="8 9">
    <name type="scientific">Coccomyxa viridis</name>
    <dbReference type="NCBI Taxonomy" id="1274662"/>
    <lineage>
        <taxon>Eukaryota</taxon>
        <taxon>Viridiplantae</taxon>
        <taxon>Chlorophyta</taxon>
        <taxon>core chlorophytes</taxon>
        <taxon>Trebouxiophyceae</taxon>
        <taxon>Trebouxiophyceae incertae sedis</taxon>
        <taxon>Coccomyxaceae</taxon>
        <taxon>Coccomyxa</taxon>
    </lineage>
</organism>
<feature type="transmembrane region" description="Helical" evidence="7">
    <location>
        <begin position="165"/>
        <end position="185"/>
    </location>
</feature>
<comment type="caution">
    <text evidence="8">The sequence shown here is derived from an EMBL/GenBank/DDBJ whole genome shotgun (WGS) entry which is preliminary data.</text>
</comment>
<evidence type="ECO:0000256" key="1">
    <source>
        <dbReference type="ARBA" id="ARBA00004141"/>
    </source>
</evidence>
<keyword evidence="4 7" id="KW-1133">Transmembrane helix</keyword>
<accession>A0ABP1FHU6</accession>
<keyword evidence="3 7" id="KW-0812">Transmembrane</keyword>
<evidence type="ECO:0000256" key="5">
    <source>
        <dbReference type="ARBA" id="ARBA00023136"/>
    </source>
</evidence>
<comment type="similarity">
    <text evidence="2">Belongs to the TMEM192 family.</text>
</comment>
<feature type="transmembrane region" description="Helical" evidence="7">
    <location>
        <begin position="88"/>
        <end position="109"/>
    </location>
</feature>
<evidence type="ECO:0000313" key="9">
    <source>
        <dbReference type="Proteomes" id="UP001497392"/>
    </source>
</evidence>
<evidence type="ECO:0000256" key="7">
    <source>
        <dbReference type="SAM" id="Phobius"/>
    </source>
</evidence>
<feature type="region of interest" description="Disordered" evidence="6">
    <location>
        <begin position="344"/>
        <end position="383"/>
    </location>
</feature>
<dbReference type="PANTHER" id="PTHR31592:SF1">
    <property type="entry name" value="TRANSMEMBRANE PROTEIN 192"/>
    <property type="match status" value="1"/>
</dbReference>